<evidence type="ECO:0000256" key="4">
    <source>
        <dbReference type="ARBA" id="ARBA00023163"/>
    </source>
</evidence>
<gene>
    <name evidence="6" type="ordered locus">Caci_2692</name>
</gene>
<evidence type="ECO:0000256" key="3">
    <source>
        <dbReference type="ARBA" id="ARBA00023125"/>
    </source>
</evidence>
<evidence type="ECO:0000313" key="7">
    <source>
        <dbReference type="Proteomes" id="UP000000851"/>
    </source>
</evidence>
<sequence>MTSPELNHLQLLTMVGELGSLGRAAEKLGISQPAASKRMDQLERRLGLRLVERNSRGSALTAEGKAVCQWAEKVVASFDALLVGAAALRTDIGNDLRVASSMTLAEHLVPRWIGALQRQLPDVVVSLRMTNSTQVAALAAAREVGLGFIEAPTVPRGLSSRLVGTDRLAIVVGPDHPWARRSGPVGLAELARTRLLVREHGSGTRETLERVLSRAEADPAKPLMVLDANAAMRAAVADGAGPAVMSMMTVRNDLEVGRLVEIPVEGMDLHRRLRAVWSTNRPLTDAESRLLQIAVQSRRLTPTIGPQVRKTR</sequence>
<accession>C7PZF0</accession>
<dbReference type="RefSeq" id="WP_012786900.1">
    <property type="nucleotide sequence ID" value="NC_013131.1"/>
</dbReference>
<dbReference type="Pfam" id="PF00126">
    <property type="entry name" value="HTH_1"/>
    <property type="match status" value="1"/>
</dbReference>
<comment type="similarity">
    <text evidence="1">Belongs to the LysR transcriptional regulatory family.</text>
</comment>
<evidence type="ECO:0000256" key="1">
    <source>
        <dbReference type="ARBA" id="ARBA00009437"/>
    </source>
</evidence>
<dbReference type="PROSITE" id="PS50931">
    <property type="entry name" value="HTH_LYSR"/>
    <property type="match status" value="1"/>
</dbReference>
<dbReference type="InterPro" id="IPR005119">
    <property type="entry name" value="LysR_subst-bd"/>
</dbReference>
<dbReference type="FunFam" id="1.10.10.10:FF:000001">
    <property type="entry name" value="LysR family transcriptional regulator"/>
    <property type="match status" value="1"/>
</dbReference>
<name>C7PZF0_CATAD</name>
<feature type="domain" description="HTH lysR-type" evidence="5">
    <location>
        <begin position="4"/>
        <end position="61"/>
    </location>
</feature>
<evidence type="ECO:0000259" key="5">
    <source>
        <dbReference type="PROSITE" id="PS50931"/>
    </source>
</evidence>
<dbReference type="SUPFAM" id="SSF53850">
    <property type="entry name" value="Periplasmic binding protein-like II"/>
    <property type="match status" value="1"/>
</dbReference>
<dbReference type="KEGG" id="cai:Caci_2692"/>
<dbReference type="PRINTS" id="PR00039">
    <property type="entry name" value="HTHLYSR"/>
</dbReference>
<dbReference type="EMBL" id="CP001700">
    <property type="protein sequence ID" value="ACU71607.1"/>
    <property type="molecule type" value="Genomic_DNA"/>
</dbReference>
<reference evidence="6 7" key="1">
    <citation type="journal article" date="2009" name="Stand. Genomic Sci.">
        <title>Complete genome sequence of Catenulispora acidiphila type strain (ID 139908).</title>
        <authorList>
            <person name="Copeland A."/>
            <person name="Lapidus A."/>
            <person name="Glavina Del Rio T."/>
            <person name="Nolan M."/>
            <person name="Lucas S."/>
            <person name="Chen F."/>
            <person name="Tice H."/>
            <person name="Cheng J.F."/>
            <person name="Bruce D."/>
            <person name="Goodwin L."/>
            <person name="Pitluck S."/>
            <person name="Mikhailova N."/>
            <person name="Pati A."/>
            <person name="Ivanova N."/>
            <person name="Mavromatis K."/>
            <person name="Chen A."/>
            <person name="Palaniappan K."/>
            <person name="Chain P."/>
            <person name="Land M."/>
            <person name="Hauser L."/>
            <person name="Chang Y.J."/>
            <person name="Jeffries C.D."/>
            <person name="Chertkov O."/>
            <person name="Brettin T."/>
            <person name="Detter J.C."/>
            <person name="Han C."/>
            <person name="Ali Z."/>
            <person name="Tindall B.J."/>
            <person name="Goker M."/>
            <person name="Bristow J."/>
            <person name="Eisen J.A."/>
            <person name="Markowitz V."/>
            <person name="Hugenholtz P."/>
            <person name="Kyrpides N.C."/>
            <person name="Klenk H.P."/>
        </authorList>
    </citation>
    <scope>NUCLEOTIDE SEQUENCE [LARGE SCALE GENOMIC DNA]</scope>
    <source>
        <strain evidence="7">DSM 44928 / JCM 14897 / NBRC 102108 / NRRL B-24433 / ID139908</strain>
    </source>
</reference>
<dbReference type="STRING" id="479433.Caci_2692"/>
<dbReference type="Proteomes" id="UP000000851">
    <property type="component" value="Chromosome"/>
</dbReference>
<evidence type="ECO:0000256" key="2">
    <source>
        <dbReference type="ARBA" id="ARBA00023015"/>
    </source>
</evidence>
<keyword evidence="7" id="KW-1185">Reference proteome</keyword>
<dbReference type="eggNOG" id="COG0583">
    <property type="taxonomic scope" value="Bacteria"/>
</dbReference>
<protein>
    <submittedName>
        <fullName evidence="6">Transcriptional regulator, LysR family</fullName>
    </submittedName>
</protein>
<dbReference type="HOGENOM" id="CLU_039613_6_1_11"/>
<dbReference type="SUPFAM" id="SSF46785">
    <property type="entry name" value="Winged helix' DNA-binding domain"/>
    <property type="match status" value="1"/>
</dbReference>
<keyword evidence="2" id="KW-0805">Transcription regulation</keyword>
<dbReference type="AlphaFoldDB" id="C7PZF0"/>
<keyword evidence="4" id="KW-0804">Transcription</keyword>
<dbReference type="Gene3D" id="3.40.190.10">
    <property type="entry name" value="Periplasmic binding protein-like II"/>
    <property type="match status" value="2"/>
</dbReference>
<dbReference type="GO" id="GO:0003700">
    <property type="term" value="F:DNA-binding transcription factor activity"/>
    <property type="evidence" value="ECO:0007669"/>
    <property type="project" value="InterPro"/>
</dbReference>
<dbReference type="Pfam" id="PF03466">
    <property type="entry name" value="LysR_substrate"/>
    <property type="match status" value="1"/>
</dbReference>
<dbReference type="InterPro" id="IPR000847">
    <property type="entry name" value="LysR_HTH_N"/>
</dbReference>
<dbReference type="InParanoid" id="C7PZF0"/>
<dbReference type="InterPro" id="IPR036390">
    <property type="entry name" value="WH_DNA-bd_sf"/>
</dbReference>
<proteinExistence type="inferred from homology"/>
<dbReference type="FunCoup" id="C7PZF0">
    <property type="interactions" value="24"/>
</dbReference>
<dbReference type="InterPro" id="IPR036388">
    <property type="entry name" value="WH-like_DNA-bd_sf"/>
</dbReference>
<evidence type="ECO:0000313" key="6">
    <source>
        <dbReference type="EMBL" id="ACU71607.1"/>
    </source>
</evidence>
<dbReference type="OrthoDB" id="9808620at2"/>
<keyword evidence="3" id="KW-0238">DNA-binding</keyword>
<organism evidence="6 7">
    <name type="scientific">Catenulispora acidiphila (strain DSM 44928 / JCM 14897 / NBRC 102108 / NRRL B-24433 / ID139908)</name>
    <dbReference type="NCBI Taxonomy" id="479433"/>
    <lineage>
        <taxon>Bacteria</taxon>
        <taxon>Bacillati</taxon>
        <taxon>Actinomycetota</taxon>
        <taxon>Actinomycetes</taxon>
        <taxon>Catenulisporales</taxon>
        <taxon>Catenulisporaceae</taxon>
        <taxon>Catenulispora</taxon>
    </lineage>
</organism>
<dbReference type="PANTHER" id="PTHR30126">
    <property type="entry name" value="HTH-TYPE TRANSCRIPTIONAL REGULATOR"/>
    <property type="match status" value="1"/>
</dbReference>
<dbReference type="Gene3D" id="1.10.10.10">
    <property type="entry name" value="Winged helix-like DNA-binding domain superfamily/Winged helix DNA-binding domain"/>
    <property type="match status" value="1"/>
</dbReference>
<dbReference type="PANTHER" id="PTHR30126:SF39">
    <property type="entry name" value="HTH-TYPE TRANSCRIPTIONAL REGULATOR CYSL"/>
    <property type="match status" value="1"/>
</dbReference>
<dbReference type="GO" id="GO:0000976">
    <property type="term" value="F:transcription cis-regulatory region binding"/>
    <property type="evidence" value="ECO:0007669"/>
    <property type="project" value="TreeGrafter"/>
</dbReference>